<evidence type="ECO:0000313" key="2">
    <source>
        <dbReference type="EMBL" id="ESQ88851.1"/>
    </source>
</evidence>
<evidence type="ECO:0000256" key="1">
    <source>
        <dbReference type="SAM" id="Phobius"/>
    </source>
</evidence>
<reference evidence="2 3" key="1">
    <citation type="journal article" date="2014" name="Nature">
        <title>Sequential evolution of bacterial morphology by co-option of a developmental regulator.</title>
        <authorList>
            <person name="Jiang C."/>
            <person name="Brown P.J."/>
            <person name="Ducret A."/>
            <person name="Brun Y.V."/>
        </authorList>
    </citation>
    <scope>NUCLEOTIDE SEQUENCE [LARGE SCALE GENOMIC DNA]</scope>
    <source>
        <strain evidence="2 3">DSM 16100</strain>
    </source>
</reference>
<gene>
    <name evidence="2" type="ORF">ABENE_15185</name>
</gene>
<dbReference type="STRING" id="1121022.GCA_000376105_03364"/>
<dbReference type="AlphaFoldDB" id="V4PKT6"/>
<keyword evidence="3" id="KW-1185">Reference proteome</keyword>
<protein>
    <submittedName>
        <fullName evidence="2">Uncharacterized protein</fullName>
    </submittedName>
</protein>
<proteinExistence type="predicted"/>
<dbReference type="Proteomes" id="UP000017837">
    <property type="component" value="Unassembled WGS sequence"/>
</dbReference>
<keyword evidence="1" id="KW-0472">Membrane</keyword>
<feature type="transmembrane region" description="Helical" evidence="1">
    <location>
        <begin position="7"/>
        <end position="28"/>
    </location>
</feature>
<organism evidence="2 3">
    <name type="scientific">Asticcacaulis benevestitus DSM 16100 = ATCC BAA-896</name>
    <dbReference type="NCBI Taxonomy" id="1121022"/>
    <lineage>
        <taxon>Bacteria</taxon>
        <taxon>Pseudomonadati</taxon>
        <taxon>Pseudomonadota</taxon>
        <taxon>Alphaproteobacteria</taxon>
        <taxon>Caulobacterales</taxon>
        <taxon>Caulobacteraceae</taxon>
        <taxon>Asticcacaulis</taxon>
    </lineage>
</organism>
<comment type="caution">
    <text evidence="2">The sequence shown here is derived from an EMBL/GenBank/DDBJ whole genome shotgun (WGS) entry which is preliminary data.</text>
</comment>
<keyword evidence="1" id="KW-1133">Transmembrane helix</keyword>
<name>V4PKT6_9CAUL</name>
<dbReference type="PATRIC" id="fig|1121022.4.peg.3091"/>
<sequence length="63" mass="6708">MARIKRLAPYFLVGPISGPLLAGAVRNFQSGRPVLAIMYMVALVECAIALPLLVTKLGVNVLT</sequence>
<dbReference type="EMBL" id="AWGB01000033">
    <property type="protein sequence ID" value="ESQ88851.1"/>
    <property type="molecule type" value="Genomic_DNA"/>
</dbReference>
<feature type="transmembrane region" description="Helical" evidence="1">
    <location>
        <begin position="34"/>
        <end position="54"/>
    </location>
</feature>
<keyword evidence="1" id="KW-0812">Transmembrane</keyword>
<evidence type="ECO:0000313" key="3">
    <source>
        <dbReference type="Proteomes" id="UP000017837"/>
    </source>
</evidence>
<accession>V4PKT6</accession>